<protein>
    <submittedName>
        <fullName evidence="11">Carbohydrate-binding X8 domain superfamily protein</fullName>
    </submittedName>
</protein>
<dbReference type="Proteomes" id="UP001190926">
    <property type="component" value="Unassembled WGS sequence"/>
</dbReference>
<evidence type="ECO:0000256" key="3">
    <source>
        <dbReference type="ARBA" id="ARBA00022622"/>
    </source>
</evidence>
<keyword evidence="8" id="KW-0449">Lipoprotein</keyword>
<feature type="transmembrane region" description="Helical" evidence="9">
    <location>
        <begin position="51"/>
        <end position="72"/>
    </location>
</feature>
<accession>A0AAD4JMN3</accession>
<keyword evidence="5 9" id="KW-0472">Membrane</keyword>
<dbReference type="AlphaFoldDB" id="A0AAD4JMN3"/>
<keyword evidence="9" id="KW-0812">Transmembrane</keyword>
<dbReference type="PRINTS" id="PR01217">
    <property type="entry name" value="PRICHEXTENSN"/>
</dbReference>
<feature type="transmembrane region" description="Helical" evidence="9">
    <location>
        <begin position="21"/>
        <end position="45"/>
    </location>
</feature>
<evidence type="ECO:0000313" key="12">
    <source>
        <dbReference type="Proteomes" id="UP001190926"/>
    </source>
</evidence>
<comment type="caution">
    <text evidence="11">The sequence shown here is derived from an EMBL/GenBank/DDBJ whole genome shotgun (WGS) entry which is preliminary data.</text>
</comment>
<sequence>MPDSAKWAAPKESSFCTNNSFLSLTLFIPIAFIVLQEFEFTFLIIEMVENGVVRLPLCILLLCVCFAAICLVQCDATRRIQQYKAGGRRKIDSMKKLESSNTDPYVSSPFSLPPYESLPPFPSPENTPPYCVYPPSIPTLPAPTLNPPSYTPIPNPPAIVPTPPAPTEPVFTPPYYEPSPPSYVPFPPSTGFVPSPKFLPPIVFPPPAVPPPPRRTPLTAMWCVAKAAVPDPIMQEAMDYACGSGADCDQLQPTGSCFMPNTLFAHASYAFNSYWQRTKVAGGKCDFGGTAILVTVDPSYDGCHFIYF</sequence>
<dbReference type="SMART" id="SM00768">
    <property type="entry name" value="X8"/>
    <property type="match status" value="1"/>
</dbReference>
<evidence type="ECO:0000313" key="11">
    <source>
        <dbReference type="EMBL" id="KAH6836657.1"/>
    </source>
</evidence>
<keyword evidence="9" id="KW-1133">Transmembrane helix</keyword>
<evidence type="ECO:0000259" key="10">
    <source>
        <dbReference type="SMART" id="SM00768"/>
    </source>
</evidence>
<dbReference type="EMBL" id="SDAM02000019">
    <property type="protein sequence ID" value="KAH6836657.1"/>
    <property type="molecule type" value="Genomic_DNA"/>
</dbReference>
<evidence type="ECO:0000256" key="5">
    <source>
        <dbReference type="ARBA" id="ARBA00023136"/>
    </source>
</evidence>
<dbReference type="PANTHER" id="PTHR31044:SF28">
    <property type="entry name" value="CARBOHYDRATE-BINDING X8 DOMAIN SUPERFAMILY PROTEIN"/>
    <property type="match status" value="1"/>
</dbReference>
<evidence type="ECO:0000256" key="6">
    <source>
        <dbReference type="ARBA" id="ARBA00023157"/>
    </source>
</evidence>
<dbReference type="Gene3D" id="1.20.58.1040">
    <property type="match status" value="1"/>
</dbReference>
<evidence type="ECO:0000256" key="9">
    <source>
        <dbReference type="SAM" id="Phobius"/>
    </source>
</evidence>
<dbReference type="GO" id="GO:0098552">
    <property type="term" value="C:side of membrane"/>
    <property type="evidence" value="ECO:0007669"/>
    <property type="project" value="UniProtKB-KW"/>
</dbReference>
<keyword evidence="7" id="KW-0325">Glycoprotein</keyword>
<dbReference type="PANTHER" id="PTHR31044">
    <property type="entry name" value="BETA-1,3 GLUCANASE"/>
    <property type="match status" value="1"/>
</dbReference>
<keyword evidence="12" id="KW-1185">Reference proteome</keyword>
<keyword evidence="3" id="KW-0336">GPI-anchor</keyword>
<dbReference type="Pfam" id="PF07983">
    <property type="entry name" value="X8"/>
    <property type="match status" value="1"/>
</dbReference>
<evidence type="ECO:0000256" key="2">
    <source>
        <dbReference type="ARBA" id="ARBA00022475"/>
    </source>
</evidence>
<evidence type="ECO:0000256" key="8">
    <source>
        <dbReference type="ARBA" id="ARBA00023288"/>
    </source>
</evidence>
<keyword evidence="4" id="KW-0732">Signal</keyword>
<proteinExistence type="predicted"/>
<keyword evidence="2" id="KW-1003">Cell membrane</keyword>
<dbReference type="FunFam" id="1.20.58.1040:FF:000001">
    <property type="entry name" value="Glucan endo-1,3-beta-glucosidase 4"/>
    <property type="match status" value="1"/>
</dbReference>
<dbReference type="InterPro" id="IPR012946">
    <property type="entry name" value="X8"/>
</dbReference>
<reference evidence="11 12" key="1">
    <citation type="journal article" date="2021" name="Nat. Commun.">
        <title>Incipient diploidization of the medicinal plant Perilla within 10,000 years.</title>
        <authorList>
            <person name="Zhang Y."/>
            <person name="Shen Q."/>
            <person name="Leng L."/>
            <person name="Zhang D."/>
            <person name="Chen S."/>
            <person name="Shi Y."/>
            <person name="Ning Z."/>
            <person name="Chen S."/>
        </authorList>
    </citation>
    <scope>NUCLEOTIDE SEQUENCE [LARGE SCALE GENOMIC DNA]</scope>
    <source>
        <strain evidence="12">cv. PC099</strain>
    </source>
</reference>
<gene>
    <name evidence="11" type="ORF">C2S53_005408</name>
</gene>
<dbReference type="GO" id="GO:0009506">
    <property type="term" value="C:plasmodesma"/>
    <property type="evidence" value="ECO:0007669"/>
    <property type="project" value="UniProtKB-ARBA"/>
</dbReference>
<keyword evidence="6" id="KW-1015">Disulfide bond</keyword>
<name>A0AAD4JMN3_PERFH</name>
<organism evidence="11 12">
    <name type="scientific">Perilla frutescens var. hirtella</name>
    <name type="common">Perilla citriodora</name>
    <name type="synonym">Perilla setoyensis</name>
    <dbReference type="NCBI Taxonomy" id="608512"/>
    <lineage>
        <taxon>Eukaryota</taxon>
        <taxon>Viridiplantae</taxon>
        <taxon>Streptophyta</taxon>
        <taxon>Embryophyta</taxon>
        <taxon>Tracheophyta</taxon>
        <taxon>Spermatophyta</taxon>
        <taxon>Magnoliopsida</taxon>
        <taxon>eudicotyledons</taxon>
        <taxon>Gunneridae</taxon>
        <taxon>Pentapetalae</taxon>
        <taxon>asterids</taxon>
        <taxon>lamiids</taxon>
        <taxon>Lamiales</taxon>
        <taxon>Lamiaceae</taxon>
        <taxon>Nepetoideae</taxon>
        <taxon>Elsholtzieae</taxon>
        <taxon>Perilla</taxon>
    </lineage>
</organism>
<dbReference type="GO" id="GO:0005886">
    <property type="term" value="C:plasma membrane"/>
    <property type="evidence" value="ECO:0007669"/>
    <property type="project" value="UniProtKB-SubCell"/>
</dbReference>
<comment type="subcellular location">
    <subcellularLocation>
        <location evidence="1">Cell membrane</location>
        <topology evidence="1">Lipid-anchor</topology>
        <topology evidence="1">GPI-anchor</topology>
    </subcellularLocation>
</comment>
<evidence type="ECO:0000256" key="1">
    <source>
        <dbReference type="ARBA" id="ARBA00004609"/>
    </source>
</evidence>
<dbReference type="InterPro" id="IPR044788">
    <property type="entry name" value="X8_dom_prot"/>
</dbReference>
<evidence type="ECO:0000256" key="7">
    <source>
        <dbReference type="ARBA" id="ARBA00023180"/>
    </source>
</evidence>
<feature type="domain" description="X8" evidence="10">
    <location>
        <begin position="221"/>
        <end position="305"/>
    </location>
</feature>
<evidence type="ECO:0000256" key="4">
    <source>
        <dbReference type="ARBA" id="ARBA00022729"/>
    </source>
</evidence>